<gene>
    <name evidence="1" type="ORF">H8S00_00195</name>
</gene>
<evidence type="ECO:0000313" key="1">
    <source>
        <dbReference type="EMBL" id="MBC5666421.1"/>
    </source>
</evidence>
<dbReference type="EMBL" id="JACOOZ010000001">
    <property type="protein sequence ID" value="MBC5666421.1"/>
    <property type="molecule type" value="Genomic_DNA"/>
</dbReference>
<comment type="caution">
    <text evidence="1">The sequence shown here is derived from an EMBL/GenBank/DDBJ whole genome shotgun (WGS) entry which is preliminary data.</text>
</comment>
<evidence type="ECO:0000313" key="2">
    <source>
        <dbReference type="Proteomes" id="UP000597877"/>
    </source>
</evidence>
<reference evidence="1 2" key="1">
    <citation type="submission" date="2020-08" db="EMBL/GenBank/DDBJ databases">
        <title>Genome public.</title>
        <authorList>
            <person name="Liu C."/>
            <person name="Sun Q."/>
        </authorList>
    </citation>
    <scope>NUCLEOTIDE SEQUENCE [LARGE SCALE GENOMIC DNA]</scope>
    <source>
        <strain evidence="1 2">BX4</strain>
    </source>
</reference>
<accession>A0ABR7EYL3</accession>
<dbReference type="RefSeq" id="WP_118589097.1">
    <property type="nucleotide sequence ID" value="NZ_JACOOZ010000001.1"/>
</dbReference>
<name>A0ABR7EYL3_9FIRM</name>
<keyword evidence="2" id="KW-1185">Reference proteome</keyword>
<sequence length="180" mass="20037">MKKIMMILICLTVIVGALVIKDVGGKNNDKNKDKQVGLNIVHANYSYNVKSLTDTVKFMDCIFVGKVKSIDGYCYEAPIVVDGKSGEEVVYDTYTNYEIEVLSILKGNIQRGTTICVKKRGGLERDGKSILIMENDVLPDVGEKYLFMALKQEDGSLLLSGEASNISLNKYKDVKKILER</sequence>
<protein>
    <submittedName>
        <fullName evidence="1">Uncharacterized protein</fullName>
    </submittedName>
</protein>
<organism evidence="1 2">
    <name type="scientific">Eubacterium segne</name>
    <dbReference type="NCBI Taxonomy" id="2763045"/>
    <lineage>
        <taxon>Bacteria</taxon>
        <taxon>Bacillati</taxon>
        <taxon>Bacillota</taxon>
        <taxon>Clostridia</taxon>
        <taxon>Eubacteriales</taxon>
        <taxon>Eubacteriaceae</taxon>
        <taxon>Eubacterium</taxon>
    </lineage>
</organism>
<dbReference type="Proteomes" id="UP000597877">
    <property type="component" value="Unassembled WGS sequence"/>
</dbReference>
<proteinExistence type="predicted"/>